<feature type="region of interest" description="Disordered" evidence="1">
    <location>
        <begin position="1112"/>
        <end position="1134"/>
    </location>
</feature>
<dbReference type="Proteomes" id="UP000245383">
    <property type="component" value="Unassembled WGS sequence"/>
</dbReference>
<dbReference type="SUPFAM" id="SSF50729">
    <property type="entry name" value="PH domain-like"/>
    <property type="match status" value="1"/>
</dbReference>
<feature type="compositionally biased region" description="Basic and acidic residues" evidence="1">
    <location>
        <begin position="1240"/>
        <end position="1281"/>
    </location>
</feature>
<evidence type="ECO:0000256" key="1">
    <source>
        <dbReference type="SAM" id="MobiDB-lite"/>
    </source>
</evidence>
<dbReference type="CDD" id="cd00160">
    <property type="entry name" value="RhoGEF"/>
    <property type="match status" value="1"/>
</dbReference>
<dbReference type="InterPro" id="IPR011993">
    <property type="entry name" value="PH-like_dom_sf"/>
</dbReference>
<name>A0A2T9YW94_9FUNG</name>
<dbReference type="Gene3D" id="1.20.900.10">
    <property type="entry name" value="Dbl homology (DH) domain"/>
    <property type="match status" value="1"/>
</dbReference>
<feature type="compositionally biased region" description="Low complexity" evidence="1">
    <location>
        <begin position="1200"/>
        <end position="1212"/>
    </location>
</feature>
<evidence type="ECO:0000313" key="3">
    <source>
        <dbReference type="EMBL" id="PVU96599.1"/>
    </source>
</evidence>
<feature type="region of interest" description="Disordered" evidence="1">
    <location>
        <begin position="324"/>
        <end position="351"/>
    </location>
</feature>
<feature type="compositionally biased region" description="Low complexity" evidence="1">
    <location>
        <begin position="1176"/>
        <end position="1188"/>
    </location>
</feature>
<feature type="region of interest" description="Disordered" evidence="1">
    <location>
        <begin position="113"/>
        <end position="141"/>
    </location>
</feature>
<dbReference type="PANTHER" id="PTHR45818">
    <property type="entry name" value="PROTEIN VAV"/>
    <property type="match status" value="1"/>
</dbReference>
<dbReference type="InterPro" id="IPR035899">
    <property type="entry name" value="DBL_dom_sf"/>
</dbReference>
<evidence type="ECO:0000313" key="4">
    <source>
        <dbReference type="Proteomes" id="UP000245383"/>
    </source>
</evidence>
<sequence>MSNIQSDSCILVEARASKNLEFLSPSDIHQQLISCLTGAPRCQTSALYDNSQLPVCARSEINQFSNIQPHINYPVCLETKIPNIEKHNSDKVYSNKQKIKSVQSIYSITQLQNKNSAAHIQPDKNTNHQPSTDSRNHGSCLQNLATNNHDIINESSELTDTEDAEESLDKKFYHDSINEIFSNTGEQANQDEKDKRSICQHDIYTQNIIETESKGEERCKSVDNVSISDSIGNWSRGTTLISKNGKHASEQKIANAPPKQDKLSIGSENCYKSGHNSANKNAALANNVQTRKSFMLKNIEKIYSINQLYKPGNRQNAYPNTKNKVKSSLKYNPNSSNIIKSKPDSKSRGNFLIPTRSTAKTYSNLILINTDNQEQRSSQPKFLLDYQFNKSQEKFGFSIETSDLFQLNSPANQTNPVSEIKQGSSKNNMDLKIASKYACRSNSLPREFTNTRTRIRAANSSGSNKTSTIDGKIVAKETEINLSTLTSVSNTFLNSVTQLGHINKEPLFLGDILVQKHQNEIITGELNSTIASVSLSQHSINSSSKKLNNYKRNLIFGEIKSTENHYVSSLLQLVTHFVIPLQNSTIISIDTSSKITRNLVEIYNLHKQFLQVVQQEDCESATQSFGMPESAESFDSHMLFIVKTFDFLAKNVACYIDYCTGQAASLEALDLLKKNKAFMTFAMGALSRINNNLGNSRLEIKDYLMKPVQRICKYPLFIRELLAETRGAEAIELEKVLKKVEGVCKKINEAQKKADMHNLTLEYIKIYKDNCNLPISLIKKLGTIYLSGTLNVVDYESGAETSPVSYGCVLFNRFFIINKVRKGNMIEPKYWFPLHTMAIQIINTNLMGTLCWRLVHRKSNQHMDFSAHSPEESKIWIEQIYSCISESKKHALYSKYKKLKKKNKAPRNFSSLDLNRDSEDYKLDFLRRKSKKKLVLKFNIKSTPENYQTTNRNSYSSAKNAAKAIGSIGLGFSNKTRTNGIPSSSNLITSAISGSNSNQMHPKEQKSFYNYAFLGTKIDSVEKLFKKITSDEILKCRVSAKINTTHLELKNAKCIKKNRGSSCAESVLSLKTSQDQKYTKQQKLIDEEQSAKHSGKTQEFLETESFISKKKSSLNSKNKSTSEPTSSSKEVQPTVIKTSRSLLHLASSFQHRRSKSSVLDVQSKISRFLSRDVIKPSKVSSSSDLAKSTQNKKRSTSCSTTDTIKTNNTDIDGLSNKNPINSLPNKIEKCKPENQPSSNVEEKQKRAENKNKKSQDISKAQSERRSSVLSRKDVAPSIKKDSKSIMSRFSISFDYNFGNSKDKNSENSLGMYQNTKILNTPKNSKNSSPNYETNSNQKNFFLNEAQREWKERSNKLLEILDKISIKSSKKNVNAVLG</sequence>
<protein>
    <recommendedName>
        <fullName evidence="2">DH domain-containing protein</fullName>
    </recommendedName>
</protein>
<dbReference type="OrthoDB" id="1716625at2759"/>
<gene>
    <name evidence="3" type="ORF">BB561_001092</name>
</gene>
<dbReference type="SUPFAM" id="SSF48065">
    <property type="entry name" value="DBL homology domain (DH-domain)"/>
    <property type="match status" value="1"/>
</dbReference>
<dbReference type="GO" id="GO:0005085">
    <property type="term" value="F:guanyl-nucleotide exchange factor activity"/>
    <property type="evidence" value="ECO:0007669"/>
    <property type="project" value="InterPro"/>
</dbReference>
<keyword evidence="4" id="KW-1185">Reference proteome</keyword>
<evidence type="ECO:0000259" key="2">
    <source>
        <dbReference type="PROSITE" id="PS50010"/>
    </source>
</evidence>
<feature type="region of interest" description="Disordered" evidence="1">
    <location>
        <begin position="1174"/>
        <end position="1281"/>
    </location>
</feature>
<comment type="caution">
    <text evidence="3">The sequence shown here is derived from an EMBL/GenBank/DDBJ whole genome shotgun (WGS) entry which is preliminary data.</text>
</comment>
<dbReference type="Pfam" id="PF00621">
    <property type="entry name" value="RhoGEF"/>
    <property type="match status" value="1"/>
</dbReference>
<dbReference type="PROSITE" id="PS50010">
    <property type="entry name" value="DH_2"/>
    <property type="match status" value="1"/>
</dbReference>
<feature type="compositionally biased region" description="Low complexity" evidence="1">
    <location>
        <begin position="1113"/>
        <end position="1130"/>
    </location>
</feature>
<dbReference type="PANTHER" id="PTHR45818:SF3">
    <property type="entry name" value="PROTEIN VAV"/>
    <property type="match status" value="1"/>
</dbReference>
<feature type="compositionally biased region" description="Low complexity" evidence="1">
    <location>
        <begin position="1321"/>
        <end position="1330"/>
    </location>
</feature>
<dbReference type="Gene3D" id="2.30.29.30">
    <property type="entry name" value="Pleckstrin-homology domain (PH domain)/Phosphotyrosine-binding domain (PTB)"/>
    <property type="match status" value="1"/>
</dbReference>
<feature type="compositionally biased region" description="Polar residues" evidence="1">
    <location>
        <begin position="127"/>
        <end position="141"/>
    </location>
</feature>
<feature type="compositionally biased region" description="Polar residues" evidence="1">
    <location>
        <begin position="1215"/>
        <end position="1224"/>
    </location>
</feature>
<feature type="compositionally biased region" description="Polar residues" evidence="1">
    <location>
        <begin position="329"/>
        <end position="339"/>
    </location>
</feature>
<proteinExistence type="predicted"/>
<dbReference type="InterPro" id="IPR000219">
    <property type="entry name" value="DH_dom"/>
</dbReference>
<reference evidence="3 4" key="1">
    <citation type="journal article" date="2018" name="MBio">
        <title>Comparative Genomics Reveals the Core Gene Toolbox for the Fungus-Insect Symbiosis.</title>
        <authorList>
            <person name="Wang Y."/>
            <person name="Stata M."/>
            <person name="Wang W."/>
            <person name="Stajich J.E."/>
            <person name="White M.M."/>
            <person name="Moncalvo J.M."/>
        </authorList>
    </citation>
    <scope>NUCLEOTIDE SEQUENCE [LARGE SCALE GENOMIC DNA]</scope>
    <source>
        <strain evidence="3 4">SWE-8-4</strain>
    </source>
</reference>
<feature type="domain" description="DH" evidence="2">
    <location>
        <begin position="551"/>
        <end position="750"/>
    </location>
</feature>
<dbReference type="EMBL" id="MBFR01000028">
    <property type="protein sequence ID" value="PVU96599.1"/>
    <property type="molecule type" value="Genomic_DNA"/>
</dbReference>
<dbReference type="STRING" id="133385.A0A2T9YW94"/>
<feature type="region of interest" description="Disordered" evidence="1">
    <location>
        <begin position="1316"/>
        <end position="1335"/>
    </location>
</feature>
<organism evidence="3 4">
    <name type="scientific">Smittium simulii</name>
    <dbReference type="NCBI Taxonomy" id="133385"/>
    <lineage>
        <taxon>Eukaryota</taxon>
        <taxon>Fungi</taxon>
        <taxon>Fungi incertae sedis</taxon>
        <taxon>Zoopagomycota</taxon>
        <taxon>Kickxellomycotina</taxon>
        <taxon>Harpellomycetes</taxon>
        <taxon>Harpellales</taxon>
        <taxon>Legeriomycetaceae</taxon>
        <taxon>Smittium</taxon>
    </lineage>
</organism>
<dbReference type="SMART" id="SM00325">
    <property type="entry name" value="RhoGEF"/>
    <property type="match status" value="1"/>
</dbReference>
<dbReference type="GO" id="GO:0005737">
    <property type="term" value="C:cytoplasm"/>
    <property type="evidence" value="ECO:0007669"/>
    <property type="project" value="TreeGrafter"/>
</dbReference>
<accession>A0A2T9YW94</accession>